<dbReference type="PANTHER" id="PTHR35371">
    <property type="entry name" value="INNER MEMBRANE PROTEIN"/>
    <property type="match status" value="1"/>
</dbReference>
<sequence length="209" mass="22711">MAFTRQTTSASHDGAITAVSQPTITTTTTTTSKMTTTPYFSSYAFALHSIPAAWMLSVPPHAYLFSKLMTASGYAYSNLVPRAQLTTLAPTLPKATADMLWRARGCHLNALEGFPLFAAAMLAGAHAKLDARDLNTCAAEYLVARTLYSVLYMTVRSERASYLRSAVWAWSVGIPVYVLWKAGWRIVDGHGQDQEQEPARGVAGEKASL</sequence>
<dbReference type="RefSeq" id="XP_016620478.1">
    <property type="nucleotide sequence ID" value="XM_016762865.1"/>
</dbReference>
<dbReference type="GeneID" id="27698052"/>
<keyword evidence="4" id="KW-0472">Membrane</keyword>
<name>A0A0D2IAI8_CLAB1</name>
<dbReference type="PANTHER" id="PTHR35371:SF1">
    <property type="entry name" value="BLR7753 PROTEIN"/>
    <property type="match status" value="1"/>
</dbReference>
<comment type="subcellular location">
    <subcellularLocation>
        <location evidence="1">Membrane</location>
    </subcellularLocation>
</comment>
<proteinExistence type="predicted"/>
<dbReference type="InterPro" id="IPR001129">
    <property type="entry name" value="Membr-assoc_MAPEG"/>
</dbReference>
<dbReference type="AlphaFoldDB" id="A0A0D2IAI8"/>
<keyword evidence="3" id="KW-1133">Transmembrane helix</keyword>
<dbReference type="SUPFAM" id="SSF161084">
    <property type="entry name" value="MAPEG domain-like"/>
    <property type="match status" value="1"/>
</dbReference>
<accession>A0A0D2IAI8</accession>
<dbReference type="Proteomes" id="UP000053789">
    <property type="component" value="Unassembled WGS sequence"/>
</dbReference>
<reference evidence="5" key="1">
    <citation type="submission" date="2015-01" db="EMBL/GenBank/DDBJ databases">
        <title>The Genome Sequence of Cladophialophora bantiana CBS 173.52.</title>
        <authorList>
            <consortium name="The Broad Institute Genomics Platform"/>
            <person name="Cuomo C."/>
            <person name="de Hoog S."/>
            <person name="Gorbushina A."/>
            <person name="Stielow B."/>
            <person name="Teixiera M."/>
            <person name="Abouelleil A."/>
            <person name="Chapman S.B."/>
            <person name="Priest M."/>
            <person name="Young S.K."/>
            <person name="Wortman J."/>
            <person name="Nusbaum C."/>
            <person name="Birren B."/>
        </authorList>
    </citation>
    <scope>NUCLEOTIDE SEQUENCE [LARGE SCALE GENOMIC DNA]</scope>
    <source>
        <strain evidence="5">CBS 173.52</strain>
    </source>
</reference>
<dbReference type="VEuPathDB" id="FungiDB:Z519_05124"/>
<gene>
    <name evidence="5" type="ORF">Z519_05124</name>
</gene>
<dbReference type="HOGENOM" id="CLU_110778_0_0_1"/>
<evidence type="ECO:0000256" key="1">
    <source>
        <dbReference type="ARBA" id="ARBA00004370"/>
    </source>
</evidence>
<dbReference type="GO" id="GO:0016020">
    <property type="term" value="C:membrane"/>
    <property type="evidence" value="ECO:0007669"/>
    <property type="project" value="UniProtKB-SubCell"/>
</dbReference>
<dbReference type="Gene3D" id="1.20.120.550">
    <property type="entry name" value="Membrane associated eicosanoid/glutathione metabolism-like domain"/>
    <property type="match status" value="1"/>
</dbReference>
<protein>
    <recommendedName>
        <fullName evidence="7">MAPEG family protein</fullName>
    </recommendedName>
</protein>
<evidence type="ECO:0000256" key="2">
    <source>
        <dbReference type="ARBA" id="ARBA00022692"/>
    </source>
</evidence>
<organism evidence="5 6">
    <name type="scientific">Cladophialophora bantiana (strain ATCC 10958 / CBS 173.52 / CDC B-1940 / NIH 8579)</name>
    <name type="common">Xylohypha bantiana</name>
    <dbReference type="NCBI Taxonomy" id="1442370"/>
    <lineage>
        <taxon>Eukaryota</taxon>
        <taxon>Fungi</taxon>
        <taxon>Dikarya</taxon>
        <taxon>Ascomycota</taxon>
        <taxon>Pezizomycotina</taxon>
        <taxon>Eurotiomycetes</taxon>
        <taxon>Chaetothyriomycetidae</taxon>
        <taxon>Chaetothyriales</taxon>
        <taxon>Herpotrichiellaceae</taxon>
        <taxon>Cladophialophora</taxon>
    </lineage>
</organism>
<evidence type="ECO:0000313" key="5">
    <source>
        <dbReference type="EMBL" id="KIW93809.1"/>
    </source>
</evidence>
<keyword evidence="2" id="KW-0812">Transmembrane</keyword>
<dbReference type="Pfam" id="PF01124">
    <property type="entry name" value="MAPEG"/>
    <property type="match status" value="1"/>
</dbReference>
<evidence type="ECO:0000256" key="3">
    <source>
        <dbReference type="ARBA" id="ARBA00022989"/>
    </source>
</evidence>
<keyword evidence="6" id="KW-1185">Reference proteome</keyword>
<evidence type="ECO:0008006" key="7">
    <source>
        <dbReference type="Google" id="ProtNLM"/>
    </source>
</evidence>
<dbReference type="EMBL" id="KN846986">
    <property type="protein sequence ID" value="KIW93809.1"/>
    <property type="molecule type" value="Genomic_DNA"/>
</dbReference>
<dbReference type="InterPro" id="IPR023352">
    <property type="entry name" value="MAPEG-like_dom_sf"/>
</dbReference>
<evidence type="ECO:0000256" key="4">
    <source>
        <dbReference type="ARBA" id="ARBA00023136"/>
    </source>
</evidence>
<evidence type="ECO:0000313" key="6">
    <source>
        <dbReference type="Proteomes" id="UP000053789"/>
    </source>
</evidence>
<dbReference type="OrthoDB" id="2122304at2759"/>